<accession>A0A1H8R985</accession>
<dbReference type="Proteomes" id="UP000198847">
    <property type="component" value="Unassembled WGS sequence"/>
</dbReference>
<protein>
    <submittedName>
        <fullName evidence="1">Uncharacterized protein</fullName>
    </submittedName>
</protein>
<organism evidence="1 2">
    <name type="scientific">Propionispora vibrioides</name>
    <dbReference type="NCBI Taxonomy" id="112903"/>
    <lineage>
        <taxon>Bacteria</taxon>
        <taxon>Bacillati</taxon>
        <taxon>Bacillota</taxon>
        <taxon>Negativicutes</taxon>
        <taxon>Selenomonadales</taxon>
        <taxon>Sporomusaceae</taxon>
        <taxon>Propionispora</taxon>
    </lineage>
</organism>
<dbReference type="OrthoDB" id="1679582at2"/>
<evidence type="ECO:0000313" key="2">
    <source>
        <dbReference type="Proteomes" id="UP000198847"/>
    </source>
</evidence>
<dbReference type="AlphaFoldDB" id="A0A1H8R985"/>
<keyword evidence="2" id="KW-1185">Reference proteome</keyword>
<dbReference type="RefSeq" id="WP_091744174.1">
    <property type="nucleotide sequence ID" value="NZ_FODY01000003.1"/>
</dbReference>
<sequence>MNKQLPAAYSIQARAFAIARTPFTHNFWVLTGPEGQILDQIHGLAHDPVTQRTKAVGNSTCLLQVLHDPAITWSQQPGQAKVPCHTGDQVMITRLWQAALHAIPAINDLKLRYPDWWQHFYKPNCNSVFNTLGQIMNIPSPPSLLPTWAPGIHLVISQEIIDQFRYQLQ</sequence>
<gene>
    <name evidence="1" type="ORF">SAMN04490178_103206</name>
</gene>
<name>A0A1H8R985_9FIRM</name>
<evidence type="ECO:0000313" key="1">
    <source>
        <dbReference type="EMBL" id="SEO62916.1"/>
    </source>
</evidence>
<reference evidence="1 2" key="1">
    <citation type="submission" date="2016-10" db="EMBL/GenBank/DDBJ databases">
        <authorList>
            <person name="de Groot N.N."/>
        </authorList>
    </citation>
    <scope>NUCLEOTIDE SEQUENCE [LARGE SCALE GENOMIC DNA]</scope>
    <source>
        <strain evidence="1 2">DSM 13305</strain>
    </source>
</reference>
<proteinExistence type="predicted"/>
<dbReference type="EMBL" id="FODY01000003">
    <property type="protein sequence ID" value="SEO62916.1"/>
    <property type="molecule type" value="Genomic_DNA"/>
</dbReference>